<keyword evidence="14" id="KW-0464">Manganese</keyword>
<dbReference type="Gene3D" id="3.40.50.720">
    <property type="entry name" value="NAD(P)-binding Rossmann-like Domain"/>
    <property type="match status" value="1"/>
</dbReference>
<keyword evidence="22" id="KW-1185">Reference proteome</keyword>
<dbReference type="GO" id="GO:0070402">
    <property type="term" value="F:NADPH binding"/>
    <property type="evidence" value="ECO:0007669"/>
    <property type="project" value="InterPro"/>
</dbReference>
<feature type="domain" description="DXP reductoisomerase C-terminal" evidence="20">
    <location>
        <begin position="868"/>
        <end position="987"/>
    </location>
</feature>
<dbReference type="Pfam" id="PF08436">
    <property type="entry name" value="DXP_redisom_C"/>
    <property type="match status" value="1"/>
</dbReference>
<evidence type="ECO:0000259" key="19">
    <source>
        <dbReference type="Pfam" id="PF08436"/>
    </source>
</evidence>
<dbReference type="AlphaFoldDB" id="A0A6V7TBX3"/>
<keyword evidence="11" id="KW-0933">Apicoplast</keyword>
<evidence type="ECO:0000259" key="18">
    <source>
        <dbReference type="Pfam" id="PF02670"/>
    </source>
</evidence>
<comment type="catalytic activity">
    <reaction evidence="16">
        <text>2-C-methyl-D-erythritol 4-phosphate + NADP(+) = 1-deoxy-D-xylulose 5-phosphate + NADPH + H(+)</text>
        <dbReference type="Rhea" id="RHEA:13717"/>
        <dbReference type="ChEBI" id="CHEBI:15378"/>
        <dbReference type="ChEBI" id="CHEBI:57783"/>
        <dbReference type="ChEBI" id="CHEBI:57792"/>
        <dbReference type="ChEBI" id="CHEBI:58262"/>
        <dbReference type="ChEBI" id="CHEBI:58349"/>
        <dbReference type="EC" id="1.1.1.267"/>
    </reaction>
    <physiologicalReaction direction="right-to-left" evidence="16">
        <dbReference type="Rhea" id="RHEA:13719"/>
    </physiologicalReaction>
</comment>
<feature type="domain" description="1-deoxy-D-xylulose 5-phosphate reductoisomerase C-terminal" evidence="19">
    <location>
        <begin position="738"/>
        <end position="834"/>
    </location>
</feature>
<comment type="similarity">
    <text evidence="5">Belongs to the DXR family.</text>
</comment>
<feature type="domain" description="1-deoxy-D-xylulose 5-phosphate reductoisomerase N-terminal" evidence="18">
    <location>
        <begin position="591"/>
        <end position="723"/>
    </location>
</feature>
<dbReference type="Gene3D" id="1.10.1740.10">
    <property type="match status" value="1"/>
</dbReference>
<dbReference type="InterPro" id="IPR013644">
    <property type="entry name" value="DXP_reductoisomerase_C"/>
</dbReference>
<dbReference type="GO" id="GO:0030604">
    <property type="term" value="F:1-deoxy-D-xylulose-5-phosphate reductoisomerase activity"/>
    <property type="evidence" value="ECO:0007669"/>
    <property type="project" value="UniProtKB-EC"/>
</dbReference>
<evidence type="ECO:0000256" key="8">
    <source>
        <dbReference type="ARBA" id="ARBA00022640"/>
    </source>
</evidence>
<accession>A0A6V7TBX3</accession>
<dbReference type="InterPro" id="IPR036291">
    <property type="entry name" value="NAD(P)-bd_dom_sf"/>
</dbReference>
<dbReference type="Proteomes" id="UP000515268">
    <property type="component" value="Chromosome PVPCR_13"/>
</dbReference>
<evidence type="ECO:0000256" key="7">
    <source>
        <dbReference type="ARBA" id="ARBA00012366"/>
    </source>
</evidence>
<evidence type="ECO:0000256" key="4">
    <source>
        <dbReference type="ARBA" id="ARBA00005094"/>
    </source>
</evidence>
<dbReference type="InterPro" id="IPR015943">
    <property type="entry name" value="WD40/YVTN_repeat-like_dom_sf"/>
</dbReference>
<evidence type="ECO:0000256" key="12">
    <source>
        <dbReference type="ARBA" id="ARBA00022946"/>
    </source>
</evidence>
<dbReference type="GO" id="GO:0030145">
    <property type="term" value="F:manganese ion binding"/>
    <property type="evidence" value="ECO:0007669"/>
    <property type="project" value="TreeGrafter"/>
</dbReference>
<keyword evidence="10" id="KW-0521">NADP</keyword>
<dbReference type="EC" id="1.1.1.267" evidence="7"/>
<sequence>MEEYTNKDEIKTNKSEEESGCNTNIFSKNNEIFFNNEKCYIVQEIPFNDFYNYNYEQIKKFDKSEKESYYINGDTSSCDNTQVSTNSDDKIQVNKYIQKEKQNNQSVCNSSVDTDEHNKDTKKNKVKKLKNEFLKQCEFSNDGSCYYTISSKNKLRLYATDITLLNAFSNDNNDNNVLESLYEKYKNINEDEIERRNNCWINMNRNGHIYDCKFYPYFDWNNNNTCFFALTSKDVPVSIYSAYDGSSLISFKLFNDSQELSNCYSLCFHPEKNWLLCGTKNRSIKVYDLNKPNEICENRILGTRKGKGQKGIISTIDYKKEGYGNNSIYAIGDYNDILYIYADNCNHKNDYILKFSNKYNSNGITCVKWYGEYNILSGSRNGSYIFLYDIRNNKEYVQKFKRYALTNQKYLFDIHKNYIISGDTYGYLNFYNIENNELIHKQLINKYSPIVSVNVHSIYPFILTGSGTRQFYQNSNSKIDISCTSSIYNNTNIHEETSFNANQDDTFKHFPSTSHYINSASILFLHNSKGVHKKKAYIINYNYGSSPNGKTNTIIKNDSRNRLKSRRKGQLNYSIENESNNITTQVNPINVAILGSTGSIGTNTLNIIRECNKIEKRFNVEALYVNKNVEGIYEQAKEFLPKYVCIHDPSKYDELKKLLENIKNYNPIILIGDEGMKEICSSNEIDKIVIGIDSFQGLYSTIYAIKNNKTIALANKESIVSAGFFLKKLLTVHKNSTIIPVDSEHNAIFQCLNNNILLKTKCLQENFSKLNKINKIFLCSSGGPFQNLSIDELKNVTSEKALKHPKWNMGKKISIDSATMMNKGLEVIEAHFLFDIDYNDIEIIVHKECIMHSCVEFLDKSVISQMYYPDMRAQIINALTWPNRISTNLKSLNFEEVSPLTFYKPSLEHFPCIKLAYHAGRKSNFFPTVLNAANEVANNLFLNNKIKYFDIPAIISQVLESFNPQQISETPEDLMKQILDIHNWSKQKAMDIYNKKISS</sequence>
<evidence type="ECO:0000256" key="16">
    <source>
        <dbReference type="ARBA" id="ARBA00048543"/>
    </source>
</evidence>
<evidence type="ECO:0000256" key="14">
    <source>
        <dbReference type="ARBA" id="ARBA00023211"/>
    </source>
</evidence>
<reference evidence="21 22" key="1">
    <citation type="submission" date="2020-08" db="EMBL/GenBank/DDBJ databases">
        <authorList>
            <person name="Ramaprasad A."/>
        </authorList>
    </citation>
    <scope>NUCLEOTIDE SEQUENCE [LARGE SCALE GENOMIC DNA]</scope>
</reference>
<evidence type="ECO:0000256" key="5">
    <source>
        <dbReference type="ARBA" id="ARBA00006825"/>
    </source>
</evidence>
<keyword evidence="12" id="KW-0809">Transit peptide</keyword>
<dbReference type="SUPFAM" id="SSF51735">
    <property type="entry name" value="NAD(P)-binding Rossmann-fold domains"/>
    <property type="match status" value="1"/>
</dbReference>
<evidence type="ECO:0000256" key="11">
    <source>
        <dbReference type="ARBA" id="ARBA00022887"/>
    </source>
</evidence>
<dbReference type="NCBIfam" id="TIGR00243">
    <property type="entry name" value="Dxr"/>
    <property type="match status" value="1"/>
</dbReference>
<dbReference type="GO" id="GO:0020011">
    <property type="term" value="C:apicoplast"/>
    <property type="evidence" value="ECO:0007669"/>
    <property type="project" value="UniProtKB-SubCell"/>
</dbReference>
<dbReference type="UniPathway" id="UPA00056">
    <property type="reaction ID" value="UER00092"/>
</dbReference>
<dbReference type="SUPFAM" id="SSF55347">
    <property type="entry name" value="Glyceraldehyde-3-phosphate dehydrogenase-like, C-terminal domain"/>
    <property type="match status" value="1"/>
</dbReference>
<dbReference type="InterPro" id="IPR036169">
    <property type="entry name" value="DXPR_C_sf"/>
</dbReference>
<comment type="cofactor">
    <cofactor evidence="1">
        <name>Mn(2+)</name>
        <dbReference type="ChEBI" id="CHEBI:29035"/>
    </cofactor>
</comment>
<dbReference type="Gene3D" id="2.130.10.10">
    <property type="entry name" value="YVTN repeat-like/Quinoprotein amine dehydrogenase"/>
    <property type="match status" value="1"/>
</dbReference>
<dbReference type="InterPro" id="IPR001680">
    <property type="entry name" value="WD40_rpt"/>
</dbReference>
<dbReference type="InterPro" id="IPR026877">
    <property type="entry name" value="DXPR_C"/>
</dbReference>
<dbReference type="InterPro" id="IPR003821">
    <property type="entry name" value="DXP_reductoisomerase"/>
</dbReference>
<comment type="subcellular location">
    <subcellularLocation>
        <location evidence="3">Plastid</location>
        <location evidence="3">Apicoplast</location>
    </subcellularLocation>
</comment>
<dbReference type="InterPro" id="IPR036322">
    <property type="entry name" value="WD40_repeat_dom_sf"/>
</dbReference>
<evidence type="ECO:0000256" key="10">
    <source>
        <dbReference type="ARBA" id="ARBA00022857"/>
    </source>
</evidence>
<evidence type="ECO:0000256" key="17">
    <source>
        <dbReference type="ARBA" id="ARBA00073770"/>
    </source>
</evidence>
<organism evidence="21 22">
    <name type="scientific">Plasmodium vinckei petteri</name>
    <dbReference type="NCBI Taxonomy" id="138298"/>
    <lineage>
        <taxon>Eukaryota</taxon>
        <taxon>Sar</taxon>
        <taxon>Alveolata</taxon>
        <taxon>Apicomplexa</taxon>
        <taxon>Aconoidasida</taxon>
        <taxon>Haemosporida</taxon>
        <taxon>Plasmodiidae</taxon>
        <taxon>Plasmodium</taxon>
        <taxon>Plasmodium (Vinckeia)</taxon>
    </lineage>
</organism>
<evidence type="ECO:0000313" key="22">
    <source>
        <dbReference type="Proteomes" id="UP000515268"/>
    </source>
</evidence>
<name>A0A6V7TBX3_PLAVN</name>
<dbReference type="SMART" id="SM00320">
    <property type="entry name" value="WD40"/>
    <property type="match status" value="3"/>
</dbReference>
<keyword evidence="15" id="KW-0414">Isoprene biosynthesis</keyword>
<evidence type="ECO:0000256" key="9">
    <source>
        <dbReference type="ARBA" id="ARBA00022723"/>
    </source>
</evidence>
<dbReference type="Pfam" id="PF13288">
    <property type="entry name" value="DXPR_C"/>
    <property type="match status" value="1"/>
</dbReference>
<evidence type="ECO:0000256" key="6">
    <source>
        <dbReference type="ARBA" id="ARBA00011738"/>
    </source>
</evidence>
<evidence type="ECO:0000313" key="21">
    <source>
        <dbReference type="EMBL" id="CAD2111797.1"/>
    </source>
</evidence>
<dbReference type="Pfam" id="PF02670">
    <property type="entry name" value="DXP_reductoisom"/>
    <property type="match status" value="1"/>
</dbReference>
<dbReference type="OrthoDB" id="239865at2759"/>
<dbReference type="PANTHER" id="PTHR30525:SF0">
    <property type="entry name" value="1-DEOXY-D-XYLULOSE 5-PHOSPHATE REDUCTOISOMERASE, CHLOROPLASTIC"/>
    <property type="match status" value="1"/>
</dbReference>
<comment type="subunit">
    <text evidence="6">Homodimer.</text>
</comment>
<dbReference type="Pfam" id="PF00400">
    <property type="entry name" value="WD40"/>
    <property type="match status" value="1"/>
</dbReference>
<proteinExistence type="inferred from homology"/>
<evidence type="ECO:0000256" key="15">
    <source>
        <dbReference type="ARBA" id="ARBA00023229"/>
    </source>
</evidence>
<dbReference type="HAMAP" id="MF_00183">
    <property type="entry name" value="DXP_reductoisom"/>
    <property type="match status" value="1"/>
</dbReference>
<dbReference type="SUPFAM" id="SSF50978">
    <property type="entry name" value="WD40 repeat-like"/>
    <property type="match status" value="1"/>
</dbReference>
<keyword evidence="13 21" id="KW-0560">Oxidoreductase</keyword>
<evidence type="ECO:0000256" key="1">
    <source>
        <dbReference type="ARBA" id="ARBA00001936"/>
    </source>
</evidence>
<dbReference type="VEuPathDB" id="PlasmoDB:PVPCR_1303640"/>
<evidence type="ECO:0000259" key="20">
    <source>
        <dbReference type="Pfam" id="PF13288"/>
    </source>
</evidence>
<evidence type="ECO:0000256" key="13">
    <source>
        <dbReference type="ARBA" id="ARBA00023002"/>
    </source>
</evidence>
<evidence type="ECO:0000256" key="2">
    <source>
        <dbReference type="ARBA" id="ARBA00001946"/>
    </source>
</evidence>
<dbReference type="InterPro" id="IPR013512">
    <property type="entry name" value="DXP_reductoisomerase_N"/>
</dbReference>
<gene>
    <name evidence="21" type="ORF">PVPCR_1303640</name>
</gene>
<protein>
    <recommendedName>
        <fullName evidence="17">1-deoxy-D-xylulose 5-phosphate reductoisomerase, apicoplastic</fullName>
        <ecNumber evidence="7">1.1.1.267</ecNumber>
    </recommendedName>
</protein>
<keyword evidence="8" id="KW-0934">Plastid</keyword>
<evidence type="ECO:0000256" key="3">
    <source>
        <dbReference type="ARBA" id="ARBA00004467"/>
    </source>
</evidence>
<comment type="cofactor">
    <cofactor evidence="2">
        <name>Mg(2+)</name>
        <dbReference type="ChEBI" id="CHEBI:18420"/>
    </cofactor>
</comment>
<dbReference type="FunFam" id="3.40.50.720:FF:000045">
    <property type="entry name" value="1-deoxy-D-xylulose 5-phosphate reductoisomerase"/>
    <property type="match status" value="1"/>
</dbReference>
<comment type="pathway">
    <text evidence="4">Isoprenoid biosynthesis; isopentenyl diphosphate biosynthesis via DXP pathway; isopentenyl diphosphate from 1-deoxy-D-xylulose 5-phosphate: step 1/6.</text>
</comment>
<dbReference type="GO" id="GO:0051484">
    <property type="term" value="P:isopentenyl diphosphate biosynthetic process, methylerythritol 4-phosphate pathway involved in terpenoid biosynthetic process"/>
    <property type="evidence" value="ECO:0007669"/>
    <property type="project" value="TreeGrafter"/>
</dbReference>
<keyword evidence="9" id="KW-0479">Metal-binding</keyword>
<dbReference type="SUPFAM" id="SSF69055">
    <property type="entry name" value="1-deoxy-D-xylulose-5-phosphate reductoisomerase, C-terminal domain"/>
    <property type="match status" value="1"/>
</dbReference>
<dbReference type="PANTHER" id="PTHR30525">
    <property type="entry name" value="1-DEOXY-D-XYLULOSE 5-PHOSPHATE REDUCTOISOMERASE"/>
    <property type="match status" value="1"/>
</dbReference>
<dbReference type="EMBL" id="LR865418">
    <property type="protein sequence ID" value="CAD2111797.1"/>
    <property type="molecule type" value="Genomic_DNA"/>
</dbReference>